<dbReference type="Pfam" id="PF01923">
    <property type="entry name" value="Cob_adeno_trans"/>
    <property type="match status" value="1"/>
</dbReference>
<evidence type="ECO:0000256" key="5">
    <source>
        <dbReference type="ARBA" id="ARBA00022573"/>
    </source>
</evidence>
<evidence type="ECO:0000256" key="2">
    <source>
        <dbReference type="ARBA" id="ARBA00007487"/>
    </source>
</evidence>
<evidence type="ECO:0000256" key="13">
    <source>
        <dbReference type="ARBA" id="ARBA00048692"/>
    </source>
</evidence>
<dbReference type="EC" id="2.5.1.17" evidence="3 14"/>
<evidence type="ECO:0000256" key="12">
    <source>
        <dbReference type="ARBA" id="ARBA00048555"/>
    </source>
</evidence>
<evidence type="ECO:0000256" key="10">
    <source>
        <dbReference type="ARBA" id="ARBA00033334"/>
    </source>
</evidence>
<keyword evidence="17" id="KW-1185">Reference proteome</keyword>
<dbReference type="InterPro" id="IPR029499">
    <property type="entry name" value="PduO-typ"/>
</dbReference>
<evidence type="ECO:0000313" key="16">
    <source>
        <dbReference type="EMBL" id="SNU95145.1"/>
    </source>
</evidence>
<dbReference type="InterPro" id="IPR016030">
    <property type="entry name" value="CblAdoTrfase-like"/>
</dbReference>
<evidence type="ECO:0000256" key="1">
    <source>
        <dbReference type="ARBA" id="ARBA00005121"/>
    </source>
</evidence>
<evidence type="ECO:0000256" key="9">
    <source>
        <dbReference type="ARBA" id="ARBA00031529"/>
    </source>
</evidence>
<evidence type="ECO:0000256" key="3">
    <source>
        <dbReference type="ARBA" id="ARBA00012454"/>
    </source>
</evidence>
<keyword evidence="8 14" id="KW-0067">ATP-binding</keyword>
<sequence>MSICTKTGDKGTTSLYTGQRVAKNSLRVRAYGTVDEVTSTLGLARAFSEKKEIQDLLLQLEQTNLKLMADLASITDKYYITQDTIDEIEAVINETEAKLPPIKAFIMPGKTKAGAFLDLVRTTVRRAEREVLSLADEEEINPNIKVYLNRLSDLAFLLMRIEDDL</sequence>
<evidence type="ECO:0000256" key="6">
    <source>
        <dbReference type="ARBA" id="ARBA00022679"/>
    </source>
</evidence>
<evidence type="ECO:0000259" key="15">
    <source>
        <dbReference type="Pfam" id="PF01923"/>
    </source>
</evidence>
<comment type="catalytic activity">
    <reaction evidence="12 14">
        <text>2 cob(II)yrinate a,c diamide + reduced [electron-transfer flavoprotein] + 2 ATP = 2 adenosylcob(III)yrinate a,c-diamide + 2 triphosphate + oxidized [electron-transfer flavoprotein] + 3 H(+)</text>
        <dbReference type="Rhea" id="RHEA:11528"/>
        <dbReference type="Rhea" id="RHEA-COMP:10685"/>
        <dbReference type="Rhea" id="RHEA-COMP:10686"/>
        <dbReference type="ChEBI" id="CHEBI:15378"/>
        <dbReference type="ChEBI" id="CHEBI:18036"/>
        <dbReference type="ChEBI" id="CHEBI:30616"/>
        <dbReference type="ChEBI" id="CHEBI:57692"/>
        <dbReference type="ChEBI" id="CHEBI:58307"/>
        <dbReference type="ChEBI" id="CHEBI:58503"/>
        <dbReference type="ChEBI" id="CHEBI:58537"/>
        <dbReference type="EC" id="2.5.1.17"/>
    </reaction>
</comment>
<dbReference type="OrthoDB" id="9778896at2"/>
<comment type="catalytic activity">
    <reaction evidence="13 14">
        <text>2 cob(II)alamin + reduced [electron-transfer flavoprotein] + 2 ATP = 2 adenosylcob(III)alamin + 2 triphosphate + oxidized [electron-transfer flavoprotein] + 3 H(+)</text>
        <dbReference type="Rhea" id="RHEA:28671"/>
        <dbReference type="Rhea" id="RHEA-COMP:10685"/>
        <dbReference type="Rhea" id="RHEA-COMP:10686"/>
        <dbReference type="ChEBI" id="CHEBI:15378"/>
        <dbReference type="ChEBI" id="CHEBI:16304"/>
        <dbReference type="ChEBI" id="CHEBI:18036"/>
        <dbReference type="ChEBI" id="CHEBI:18408"/>
        <dbReference type="ChEBI" id="CHEBI:30616"/>
        <dbReference type="ChEBI" id="CHEBI:57692"/>
        <dbReference type="ChEBI" id="CHEBI:58307"/>
        <dbReference type="EC" id="2.5.1.17"/>
    </reaction>
</comment>
<evidence type="ECO:0000256" key="7">
    <source>
        <dbReference type="ARBA" id="ARBA00022741"/>
    </source>
</evidence>
<dbReference type="NCBIfam" id="TIGR00636">
    <property type="entry name" value="PduO_Nterm"/>
    <property type="match status" value="1"/>
</dbReference>
<comment type="pathway">
    <text evidence="1 14">Cofactor biosynthesis; adenosylcobalamin biosynthesis; adenosylcobalamin from cob(II)yrinate a,c-diamide: step 2/7.</text>
</comment>
<dbReference type="GO" id="GO:0009236">
    <property type="term" value="P:cobalamin biosynthetic process"/>
    <property type="evidence" value="ECO:0007669"/>
    <property type="project" value="UniProtKB-UniRule"/>
</dbReference>
<gene>
    <name evidence="16" type="primary">yvqK</name>
    <name evidence="16" type="ORF">SAMEA4364220_00331</name>
</gene>
<dbReference type="PANTHER" id="PTHR12213:SF0">
    <property type="entry name" value="CORRINOID ADENOSYLTRANSFERASE MMAB"/>
    <property type="match status" value="1"/>
</dbReference>
<dbReference type="Gene3D" id="1.20.1200.10">
    <property type="entry name" value="Cobalamin adenosyltransferase-like"/>
    <property type="match status" value="1"/>
</dbReference>
<comment type="similarity">
    <text evidence="2 14">Belongs to the Cob(I)alamin adenosyltransferase family.</text>
</comment>
<evidence type="ECO:0000256" key="4">
    <source>
        <dbReference type="ARBA" id="ARBA00020963"/>
    </source>
</evidence>
<dbReference type="PANTHER" id="PTHR12213">
    <property type="entry name" value="CORRINOID ADENOSYLTRANSFERASE"/>
    <property type="match status" value="1"/>
</dbReference>
<dbReference type="Proteomes" id="UP000215383">
    <property type="component" value="Chromosome 1"/>
</dbReference>
<evidence type="ECO:0000256" key="8">
    <source>
        <dbReference type="ARBA" id="ARBA00022840"/>
    </source>
</evidence>
<dbReference type="RefSeq" id="WP_027889163.1">
    <property type="nucleotide sequence ID" value="NZ_LT906446.1"/>
</dbReference>
<reference evidence="16 17" key="1">
    <citation type="submission" date="2017-06" db="EMBL/GenBank/DDBJ databases">
        <authorList>
            <consortium name="Pathogen Informatics"/>
        </authorList>
    </citation>
    <scope>NUCLEOTIDE SEQUENCE [LARGE SCALE GENOMIC DNA]</scope>
    <source>
        <strain evidence="16 17">NCTC10570</strain>
    </source>
</reference>
<dbReference type="GeneID" id="78506369"/>
<dbReference type="GO" id="GO:0008817">
    <property type="term" value="F:corrinoid adenosyltransferase activity"/>
    <property type="evidence" value="ECO:0007669"/>
    <property type="project" value="UniProtKB-UniRule"/>
</dbReference>
<name>A0A239TBQ4_9FIRM</name>
<protein>
    <recommendedName>
        <fullName evidence="4 14">Corrinoid adenosyltransferase</fullName>
        <ecNumber evidence="3 14">2.5.1.17</ecNumber>
    </recommendedName>
    <alternativeName>
        <fullName evidence="9 14">Cob(II)alamin adenosyltransferase</fullName>
    </alternativeName>
    <alternativeName>
        <fullName evidence="11 14">Cob(II)yrinic acid a,c-diamide adenosyltransferase</fullName>
    </alternativeName>
    <alternativeName>
        <fullName evidence="10 14">Cobinamide/cobalamin adenosyltransferase</fullName>
    </alternativeName>
</protein>
<evidence type="ECO:0000313" key="17">
    <source>
        <dbReference type="Proteomes" id="UP000215383"/>
    </source>
</evidence>
<dbReference type="InterPro" id="IPR036451">
    <property type="entry name" value="CblAdoTrfase-like_sf"/>
</dbReference>
<dbReference type="GO" id="GO:0005524">
    <property type="term" value="F:ATP binding"/>
    <property type="evidence" value="ECO:0007669"/>
    <property type="project" value="UniProtKB-UniRule"/>
</dbReference>
<organism evidence="16 17">
    <name type="scientific">Megamonas hypermegale</name>
    <dbReference type="NCBI Taxonomy" id="158847"/>
    <lineage>
        <taxon>Bacteria</taxon>
        <taxon>Bacillati</taxon>
        <taxon>Bacillota</taxon>
        <taxon>Negativicutes</taxon>
        <taxon>Selenomonadales</taxon>
        <taxon>Selenomonadaceae</taxon>
        <taxon>Megamonas</taxon>
    </lineage>
</organism>
<feature type="domain" description="Cobalamin adenosyltransferase-like" evidence="15">
    <location>
        <begin position="3"/>
        <end position="161"/>
    </location>
</feature>
<evidence type="ECO:0000256" key="14">
    <source>
        <dbReference type="RuleBase" id="RU366026"/>
    </source>
</evidence>
<keyword evidence="6 14" id="KW-0808">Transferase</keyword>
<dbReference type="eggNOG" id="COG2096">
    <property type="taxonomic scope" value="Bacteria"/>
</dbReference>
<dbReference type="SUPFAM" id="SSF89028">
    <property type="entry name" value="Cobalamin adenosyltransferase-like"/>
    <property type="match status" value="1"/>
</dbReference>
<keyword evidence="7 14" id="KW-0547">Nucleotide-binding</keyword>
<accession>A0A239TBQ4</accession>
<proteinExistence type="inferred from homology"/>
<dbReference type="AlphaFoldDB" id="A0A239TBQ4"/>
<dbReference type="UniPathway" id="UPA00148">
    <property type="reaction ID" value="UER00233"/>
</dbReference>
<evidence type="ECO:0000256" key="11">
    <source>
        <dbReference type="ARBA" id="ARBA00033354"/>
    </source>
</evidence>
<keyword evidence="5 14" id="KW-0169">Cobalamin biosynthesis</keyword>
<dbReference type="EMBL" id="LT906446">
    <property type="protein sequence ID" value="SNU95145.1"/>
    <property type="molecule type" value="Genomic_DNA"/>
</dbReference>